<keyword evidence="6" id="KW-0223">Dioxygenase</keyword>
<dbReference type="InterPro" id="IPR004136">
    <property type="entry name" value="NMO"/>
</dbReference>
<dbReference type="GO" id="GO:0051213">
    <property type="term" value="F:dioxygenase activity"/>
    <property type="evidence" value="ECO:0007669"/>
    <property type="project" value="UniProtKB-KW"/>
</dbReference>
<dbReference type="Proteomes" id="UP000189627">
    <property type="component" value="Chromosome 2"/>
</dbReference>
<keyword evidence="2" id="KW-0285">Flavoprotein</keyword>
<dbReference type="Gene3D" id="3.20.20.70">
    <property type="entry name" value="Aldolase class I"/>
    <property type="match status" value="1"/>
</dbReference>
<dbReference type="KEGG" id="cuh:BJN34_33045"/>
<dbReference type="PANTHER" id="PTHR42747">
    <property type="entry name" value="NITRONATE MONOOXYGENASE-RELATED"/>
    <property type="match status" value="1"/>
</dbReference>
<accession>A0A1U9V247</accession>
<evidence type="ECO:0000313" key="6">
    <source>
        <dbReference type="EMBL" id="AQV98707.1"/>
    </source>
</evidence>
<evidence type="ECO:0000256" key="5">
    <source>
        <dbReference type="ARBA" id="ARBA00023033"/>
    </source>
</evidence>
<proteinExistence type="inferred from homology"/>
<gene>
    <name evidence="6" type="ORF">BJN34_33045</name>
</gene>
<dbReference type="Pfam" id="PF03060">
    <property type="entry name" value="NMO"/>
    <property type="match status" value="1"/>
</dbReference>
<reference evidence="7" key="1">
    <citation type="submission" date="2017-02" db="EMBL/GenBank/DDBJ databases">
        <title>Complete genome sequence of Cupriavidus necator strain NH9, a 3-chlorobenzoate degrader.</title>
        <authorList>
            <person name="Moriuchi R."/>
            <person name="Dohra H."/>
            <person name="Ogawa N."/>
        </authorList>
    </citation>
    <scope>NUCLEOTIDE SEQUENCE [LARGE SCALE GENOMIC DNA]</scope>
    <source>
        <strain evidence="7">NH9</strain>
    </source>
</reference>
<name>A0A1U9V247_CUPNE</name>
<dbReference type="OrthoDB" id="9778912at2"/>
<comment type="similarity">
    <text evidence="1">Belongs to the nitronate monooxygenase family. NMO class I subfamily.</text>
</comment>
<organism evidence="6 7">
    <name type="scientific">Cupriavidus necator</name>
    <name type="common">Alcaligenes eutrophus</name>
    <name type="synonym">Ralstonia eutropha</name>
    <dbReference type="NCBI Taxonomy" id="106590"/>
    <lineage>
        <taxon>Bacteria</taxon>
        <taxon>Pseudomonadati</taxon>
        <taxon>Pseudomonadota</taxon>
        <taxon>Betaproteobacteria</taxon>
        <taxon>Burkholderiales</taxon>
        <taxon>Burkholderiaceae</taxon>
        <taxon>Cupriavidus</taxon>
    </lineage>
</organism>
<evidence type="ECO:0000256" key="2">
    <source>
        <dbReference type="ARBA" id="ARBA00022630"/>
    </source>
</evidence>
<evidence type="ECO:0000313" key="7">
    <source>
        <dbReference type="Proteomes" id="UP000189627"/>
    </source>
</evidence>
<keyword evidence="4" id="KW-0560">Oxidoreductase</keyword>
<dbReference type="GO" id="GO:0018580">
    <property type="term" value="F:nitronate monooxygenase activity"/>
    <property type="evidence" value="ECO:0007669"/>
    <property type="project" value="InterPro"/>
</dbReference>
<dbReference type="InterPro" id="IPR013785">
    <property type="entry name" value="Aldolase_TIM"/>
</dbReference>
<dbReference type="AlphaFoldDB" id="A0A1U9V247"/>
<protein>
    <submittedName>
        <fullName evidence="6">2-nitropropane dioxygenase</fullName>
    </submittedName>
</protein>
<keyword evidence="3" id="KW-0288">FMN</keyword>
<sequence>MAIPAVLQHSLRLPIVGSPMFISSGVDMVVEQCINGIVGAFPALNARPQSQLADWIAEIRERIAQAQRQDPGKKIAPFAVNQVMSEHNTRWQADLATIVESKVPLIITSLKAPPQEIIQEVHAYGGLIFHDVTSVRHARKAASMGVDGLILVCAGAGGQGGDRSPFALINEVRAFFDGTILLAGAISTGRDVLAAQAMGADLAYMGTRFLASHESGASDVHKDEVIGSVASDVVYTNAFTGIHGNYLRPSLIKANLDPDSLPPFSEATRKYRSTGDGNVKVWKDIRGCGHGCGSIRQREPVAEIVATLEAEYRDAATAMQRKLFVPQQAACV</sequence>
<evidence type="ECO:0000256" key="4">
    <source>
        <dbReference type="ARBA" id="ARBA00023002"/>
    </source>
</evidence>
<keyword evidence="5" id="KW-0503">Monooxygenase</keyword>
<dbReference type="PANTHER" id="PTHR42747:SF4">
    <property type="entry name" value="BLR1330 PROTEIN"/>
    <property type="match status" value="1"/>
</dbReference>
<dbReference type="CDD" id="cd04730">
    <property type="entry name" value="NPD_like"/>
    <property type="match status" value="1"/>
</dbReference>
<evidence type="ECO:0000256" key="1">
    <source>
        <dbReference type="ARBA" id="ARBA00009881"/>
    </source>
</evidence>
<evidence type="ECO:0000256" key="3">
    <source>
        <dbReference type="ARBA" id="ARBA00022643"/>
    </source>
</evidence>
<dbReference type="EMBL" id="CP017758">
    <property type="protein sequence ID" value="AQV98707.1"/>
    <property type="molecule type" value="Genomic_DNA"/>
</dbReference>
<dbReference type="SUPFAM" id="SSF51412">
    <property type="entry name" value="Inosine monophosphate dehydrogenase (IMPDH)"/>
    <property type="match status" value="1"/>
</dbReference>